<sequence length="76" mass="9197">MLKTERFRYLVENQLFGVCSRLGEKLNFSAGSIRLYFIYASFFTFGSPIILYLVLVFWMEVRKHLRRRQNPTVWEI</sequence>
<dbReference type="InterPro" id="IPR007168">
    <property type="entry name" value="Phageshock_PspC_N"/>
</dbReference>
<accession>A0ABN4ANB7</accession>
<keyword evidence="1" id="KW-0472">Membrane</keyword>
<feature type="transmembrane region" description="Helical" evidence="1">
    <location>
        <begin position="36"/>
        <end position="58"/>
    </location>
</feature>
<evidence type="ECO:0000313" key="4">
    <source>
        <dbReference type="Proteomes" id="UP000002875"/>
    </source>
</evidence>
<keyword evidence="1" id="KW-0812">Transmembrane</keyword>
<evidence type="ECO:0000256" key="1">
    <source>
        <dbReference type="SAM" id="Phobius"/>
    </source>
</evidence>
<reference evidence="3 4" key="1">
    <citation type="submission" date="2011-07" db="EMBL/GenBank/DDBJ databases">
        <title>The complete genome of chromosome of Emticicia oligotrophica DSM 17448.</title>
        <authorList>
            <consortium name="US DOE Joint Genome Institute (JGI-PGF)"/>
            <person name="Lucas S."/>
            <person name="Han J."/>
            <person name="Lapidus A."/>
            <person name="Bruce D."/>
            <person name="Goodwin L."/>
            <person name="Pitluck S."/>
            <person name="Peters L."/>
            <person name="Kyrpides N."/>
            <person name="Mavromatis K."/>
            <person name="Ivanova N."/>
            <person name="Ovchinnikova G."/>
            <person name="Teshima H."/>
            <person name="Detter J.C."/>
            <person name="Tapia R."/>
            <person name="Han C."/>
            <person name="Land M."/>
            <person name="Hauser L."/>
            <person name="Markowitz V."/>
            <person name="Cheng J.-F."/>
            <person name="Hugenholtz P."/>
            <person name="Woyke T."/>
            <person name="Wu D."/>
            <person name="Tindall B."/>
            <person name="Pomrenke H."/>
            <person name="Brambilla E."/>
            <person name="Klenk H.-P."/>
            <person name="Eisen J.A."/>
        </authorList>
    </citation>
    <scope>NUCLEOTIDE SEQUENCE [LARGE SCALE GENOMIC DNA]</scope>
    <source>
        <strain evidence="3 4">DSM 17448</strain>
    </source>
</reference>
<organism evidence="3 4">
    <name type="scientific">Emticicia oligotrophica (strain DSM 17448 / CIP 109782 / MTCC 6937 / GPTSA100-15)</name>
    <dbReference type="NCBI Taxonomy" id="929562"/>
    <lineage>
        <taxon>Bacteria</taxon>
        <taxon>Pseudomonadati</taxon>
        <taxon>Bacteroidota</taxon>
        <taxon>Cytophagia</taxon>
        <taxon>Cytophagales</taxon>
        <taxon>Leadbetterellaceae</taxon>
        <taxon>Emticicia</taxon>
    </lineage>
</organism>
<keyword evidence="1" id="KW-1133">Transmembrane helix</keyword>
<evidence type="ECO:0000259" key="2">
    <source>
        <dbReference type="Pfam" id="PF04024"/>
    </source>
</evidence>
<dbReference type="Proteomes" id="UP000002875">
    <property type="component" value="Chromosome"/>
</dbReference>
<dbReference type="EMBL" id="CP002961">
    <property type="protein sequence ID" value="AFK03925.1"/>
    <property type="molecule type" value="Genomic_DNA"/>
</dbReference>
<gene>
    <name evidence="3" type="ordered locus">Emtol_2790</name>
</gene>
<keyword evidence="4" id="KW-1185">Reference proteome</keyword>
<proteinExistence type="predicted"/>
<feature type="domain" description="Phage shock protein PspC N-terminal" evidence="2">
    <location>
        <begin position="14"/>
        <end position="60"/>
    </location>
</feature>
<dbReference type="RefSeq" id="WP_015029621.1">
    <property type="nucleotide sequence ID" value="NC_018748.1"/>
</dbReference>
<protein>
    <submittedName>
        <fullName evidence="3">Phage shock protein C, PspC</fullName>
    </submittedName>
</protein>
<dbReference type="Pfam" id="PF04024">
    <property type="entry name" value="PspC"/>
    <property type="match status" value="1"/>
</dbReference>
<name>A0ABN4ANB7_EMTOG</name>
<evidence type="ECO:0000313" key="3">
    <source>
        <dbReference type="EMBL" id="AFK03925.1"/>
    </source>
</evidence>